<reference evidence="1" key="1">
    <citation type="submission" date="2020-05" db="EMBL/GenBank/DDBJ databases">
        <title>Large-scale comparative analyses of tick genomes elucidate their genetic diversity and vector capacities.</title>
        <authorList>
            <person name="Jia N."/>
            <person name="Wang J."/>
            <person name="Shi W."/>
            <person name="Du L."/>
            <person name="Sun Y."/>
            <person name="Zhan W."/>
            <person name="Jiang J."/>
            <person name="Wang Q."/>
            <person name="Zhang B."/>
            <person name="Ji P."/>
            <person name="Sakyi L.B."/>
            <person name="Cui X."/>
            <person name="Yuan T."/>
            <person name="Jiang B."/>
            <person name="Yang W."/>
            <person name="Lam T.T.-Y."/>
            <person name="Chang Q."/>
            <person name="Ding S."/>
            <person name="Wang X."/>
            <person name="Zhu J."/>
            <person name="Ruan X."/>
            <person name="Zhao L."/>
            <person name="Wei J."/>
            <person name="Que T."/>
            <person name="Du C."/>
            <person name="Cheng J."/>
            <person name="Dai P."/>
            <person name="Han X."/>
            <person name="Huang E."/>
            <person name="Gao Y."/>
            <person name="Liu J."/>
            <person name="Shao H."/>
            <person name="Ye R."/>
            <person name="Li L."/>
            <person name="Wei W."/>
            <person name="Wang X."/>
            <person name="Wang C."/>
            <person name="Yang T."/>
            <person name="Huo Q."/>
            <person name="Li W."/>
            <person name="Guo W."/>
            <person name="Chen H."/>
            <person name="Zhou L."/>
            <person name="Ni X."/>
            <person name="Tian J."/>
            <person name="Zhou Y."/>
            <person name="Sheng Y."/>
            <person name="Liu T."/>
            <person name="Pan Y."/>
            <person name="Xia L."/>
            <person name="Li J."/>
            <person name="Zhao F."/>
            <person name="Cao W."/>
        </authorList>
    </citation>
    <scope>NUCLEOTIDE SEQUENCE</scope>
    <source>
        <strain evidence="1">Hyas-2018</strain>
    </source>
</reference>
<dbReference type="Proteomes" id="UP000821845">
    <property type="component" value="Chromosome 1"/>
</dbReference>
<protein>
    <submittedName>
        <fullName evidence="1">Uncharacterized protein</fullName>
    </submittedName>
</protein>
<gene>
    <name evidence="1" type="ORF">HPB50_015314</name>
</gene>
<evidence type="ECO:0000313" key="2">
    <source>
        <dbReference type="Proteomes" id="UP000821845"/>
    </source>
</evidence>
<proteinExistence type="predicted"/>
<dbReference type="EMBL" id="CM023481">
    <property type="protein sequence ID" value="KAH6946790.1"/>
    <property type="molecule type" value="Genomic_DNA"/>
</dbReference>
<evidence type="ECO:0000313" key="1">
    <source>
        <dbReference type="EMBL" id="KAH6946790.1"/>
    </source>
</evidence>
<keyword evidence="2" id="KW-1185">Reference proteome</keyword>
<organism evidence="1 2">
    <name type="scientific">Hyalomma asiaticum</name>
    <name type="common">Tick</name>
    <dbReference type="NCBI Taxonomy" id="266040"/>
    <lineage>
        <taxon>Eukaryota</taxon>
        <taxon>Metazoa</taxon>
        <taxon>Ecdysozoa</taxon>
        <taxon>Arthropoda</taxon>
        <taxon>Chelicerata</taxon>
        <taxon>Arachnida</taxon>
        <taxon>Acari</taxon>
        <taxon>Parasitiformes</taxon>
        <taxon>Ixodida</taxon>
        <taxon>Ixodoidea</taxon>
        <taxon>Ixodidae</taxon>
        <taxon>Hyalomminae</taxon>
        <taxon>Hyalomma</taxon>
    </lineage>
</organism>
<comment type="caution">
    <text evidence="1">The sequence shown here is derived from an EMBL/GenBank/DDBJ whole genome shotgun (WGS) entry which is preliminary data.</text>
</comment>
<sequence length="116" mass="13107">MPRLSTTHGYACLPFPEYLPKFSAVEEWLVSHLLPFMCTRSLTCGGGQFNTPGQLAKVQINVQRAVQRLPKHVCEDTAIDVHIRRQVPPRYKYKGTPREEVIHHGVARLPHANPAV</sequence>
<accession>A0ACB7TIB4</accession>
<name>A0ACB7TIB4_HYAAI</name>